<dbReference type="Pfam" id="PF13520">
    <property type="entry name" value="AA_permease_2"/>
    <property type="match status" value="1"/>
</dbReference>
<feature type="transmembrane region" description="Helical" evidence="6">
    <location>
        <begin position="517"/>
        <end position="537"/>
    </location>
</feature>
<keyword evidence="3 6" id="KW-0812">Transmembrane</keyword>
<dbReference type="PANTHER" id="PTHR45649:SF4">
    <property type="entry name" value="TRANSPORTER, PUTATIVE (EUROFUNG)-RELATED"/>
    <property type="match status" value="1"/>
</dbReference>
<dbReference type="Proteomes" id="UP000078397">
    <property type="component" value="Unassembled WGS sequence"/>
</dbReference>
<comment type="subcellular location">
    <subcellularLocation>
        <location evidence="1">Membrane</location>
        <topology evidence="1">Multi-pass membrane protein</topology>
    </subcellularLocation>
</comment>
<dbReference type="RefSeq" id="XP_018140189.2">
    <property type="nucleotide sequence ID" value="XM_018285847.2"/>
</dbReference>
<dbReference type="EMBL" id="LSBJ02000007">
    <property type="protein sequence ID" value="OAQ62485.2"/>
    <property type="molecule type" value="Genomic_DNA"/>
</dbReference>
<gene>
    <name evidence="7" type="ORF">VFPPC_06891</name>
</gene>
<feature type="transmembrane region" description="Helical" evidence="6">
    <location>
        <begin position="235"/>
        <end position="253"/>
    </location>
</feature>
<dbReference type="PIRSF" id="PIRSF006060">
    <property type="entry name" value="AA_transporter"/>
    <property type="match status" value="1"/>
</dbReference>
<evidence type="ECO:0000256" key="3">
    <source>
        <dbReference type="ARBA" id="ARBA00022692"/>
    </source>
</evidence>
<sequence>MRTLGLCPGSKDTIEMVSSLSSAKSTFGTPCGAGGKDRAVEMGQVVLEENDNFRHATRYTRADAEDMRRMGRDQELVRNFRMFSVASFAAINTAIWEYSIFQITPALTNGGNPSLLYSTIWNFIGFGPIYLSMAEMASMAPIAGSQYHWVSEFAPESWQKGLSYVSGWTSTLGLQAGNAMGNLLVGTLLQTVIAVNNPEYDSPLWQGTLLVLPALIMAFLGSVIGHRALPYWQNAAFAVHIIVYFTIIIPVWVNAPMATSSYVWTGFENSGGWPSMTLAILIGQLSGTTFQVGIDAATHMSEEVRNAARSVPRAMLSVYVANFIILFPMLVTLCYHIPDSSVALNDKTSYPTIYVLRQSMSQGWVTAVLLATIAILVSSNVTQLTATSRDLYAFSRDRGLPFSAWISQVDKRRNVPTNAAIVTSCISLSLSLIYIGSSVAFYAVTSLFTVALIQCYTLSIACILWRRMYYPNTLPYAQFSLGKYGILINLLGVIYGVWSFFWCFWPESSPVTAEGFNWASPLFVGTLLGALAHYGFIGRHRYSGPVALVEGRRES</sequence>
<proteinExistence type="predicted"/>
<feature type="transmembrane region" description="Helical" evidence="6">
    <location>
        <begin position="204"/>
        <end position="223"/>
    </location>
</feature>
<feature type="transmembrane region" description="Helical" evidence="6">
    <location>
        <begin position="315"/>
        <end position="338"/>
    </location>
</feature>
<dbReference type="OrthoDB" id="3257095at2759"/>
<feature type="transmembrane region" description="Helical" evidence="6">
    <location>
        <begin position="415"/>
        <end position="435"/>
    </location>
</feature>
<name>A0A179FAC7_METCM</name>
<keyword evidence="5 6" id="KW-0472">Membrane</keyword>
<reference evidence="7 8" key="1">
    <citation type="journal article" date="2016" name="PLoS Pathog.">
        <title>Biosynthesis of antibiotic leucinostatins in bio-control fungus Purpureocillium lilacinum and their inhibition on phytophthora revealed by genome mining.</title>
        <authorList>
            <person name="Wang G."/>
            <person name="Liu Z."/>
            <person name="Lin R."/>
            <person name="Li E."/>
            <person name="Mao Z."/>
            <person name="Ling J."/>
            <person name="Yang Y."/>
            <person name="Yin W.B."/>
            <person name="Xie B."/>
        </authorList>
    </citation>
    <scope>NUCLEOTIDE SEQUENCE [LARGE SCALE GENOMIC DNA]</scope>
    <source>
        <strain evidence="7">170</strain>
    </source>
</reference>
<feature type="transmembrane region" description="Helical" evidence="6">
    <location>
        <begin position="273"/>
        <end position="294"/>
    </location>
</feature>
<keyword evidence="4 6" id="KW-1133">Transmembrane helix</keyword>
<dbReference type="GeneID" id="28849841"/>
<feature type="transmembrane region" description="Helical" evidence="6">
    <location>
        <begin position="115"/>
        <end position="133"/>
    </location>
</feature>
<feature type="transmembrane region" description="Helical" evidence="6">
    <location>
        <begin position="364"/>
        <end position="386"/>
    </location>
</feature>
<dbReference type="GO" id="GO:0016020">
    <property type="term" value="C:membrane"/>
    <property type="evidence" value="ECO:0007669"/>
    <property type="project" value="UniProtKB-SubCell"/>
</dbReference>
<dbReference type="InterPro" id="IPR002293">
    <property type="entry name" value="AA/rel_permease1"/>
</dbReference>
<evidence type="ECO:0000256" key="4">
    <source>
        <dbReference type="ARBA" id="ARBA00022989"/>
    </source>
</evidence>
<keyword evidence="2" id="KW-0813">Transport</keyword>
<dbReference type="Gene3D" id="1.20.1740.10">
    <property type="entry name" value="Amino acid/polyamine transporter I"/>
    <property type="match status" value="1"/>
</dbReference>
<dbReference type="STRING" id="1380566.A0A179FAC7"/>
<feature type="transmembrane region" description="Helical" evidence="6">
    <location>
        <begin position="179"/>
        <end position="198"/>
    </location>
</feature>
<keyword evidence="8" id="KW-1185">Reference proteome</keyword>
<evidence type="ECO:0000256" key="5">
    <source>
        <dbReference type="ARBA" id="ARBA00023136"/>
    </source>
</evidence>
<evidence type="ECO:0000313" key="7">
    <source>
        <dbReference type="EMBL" id="OAQ62485.2"/>
    </source>
</evidence>
<evidence type="ECO:0000256" key="6">
    <source>
        <dbReference type="SAM" id="Phobius"/>
    </source>
</evidence>
<dbReference type="PANTHER" id="PTHR45649">
    <property type="entry name" value="AMINO-ACID PERMEASE BAT1"/>
    <property type="match status" value="1"/>
</dbReference>
<feature type="transmembrane region" description="Helical" evidence="6">
    <location>
        <begin position="486"/>
        <end position="505"/>
    </location>
</feature>
<evidence type="ECO:0000256" key="2">
    <source>
        <dbReference type="ARBA" id="ARBA00022448"/>
    </source>
</evidence>
<organism evidence="7 8">
    <name type="scientific">Pochonia chlamydosporia 170</name>
    <dbReference type="NCBI Taxonomy" id="1380566"/>
    <lineage>
        <taxon>Eukaryota</taxon>
        <taxon>Fungi</taxon>
        <taxon>Dikarya</taxon>
        <taxon>Ascomycota</taxon>
        <taxon>Pezizomycotina</taxon>
        <taxon>Sordariomycetes</taxon>
        <taxon>Hypocreomycetidae</taxon>
        <taxon>Hypocreales</taxon>
        <taxon>Clavicipitaceae</taxon>
        <taxon>Pochonia</taxon>
    </lineage>
</organism>
<dbReference type="KEGG" id="pchm:VFPPC_06891"/>
<evidence type="ECO:0000313" key="8">
    <source>
        <dbReference type="Proteomes" id="UP000078397"/>
    </source>
</evidence>
<dbReference type="GO" id="GO:0022857">
    <property type="term" value="F:transmembrane transporter activity"/>
    <property type="evidence" value="ECO:0007669"/>
    <property type="project" value="InterPro"/>
</dbReference>
<feature type="transmembrane region" description="Helical" evidence="6">
    <location>
        <begin position="441"/>
        <end position="465"/>
    </location>
</feature>
<comment type="caution">
    <text evidence="7">The sequence shown here is derived from an EMBL/GenBank/DDBJ whole genome shotgun (WGS) entry which is preliminary data.</text>
</comment>
<accession>A0A179FAC7</accession>
<evidence type="ECO:0000256" key="1">
    <source>
        <dbReference type="ARBA" id="ARBA00004141"/>
    </source>
</evidence>
<protein>
    <submittedName>
        <fullName evidence="7">GABA permease</fullName>
    </submittedName>
</protein>
<dbReference type="AlphaFoldDB" id="A0A179FAC7"/>
<feature type="transmembrane region" description="Helical" evidence="6">
    <location>
        <begin position="76"/>
        <end position="95"/>
    </location>
</feature>